<proteinExistence type="predicted"/>
<keyword evidence="3" id="KW-0804">Transcription</keyword>
<dbReference type="Gene3D" id="1.10.10.10">
    <property type="entry name" value="Winged helix-like DNA-binding domain superfamily/Winged helix DNA-binding domain"/>
    <property type="match status" value="1"/>
</dbReference>
<dbReference type="EMBL" id="VFIY01000015">
    <property type="protein sequence ID" value="TPD58997.1"/>
    <property type="molecule type" value="Genomic_DNA"/>
</dbReference>
<dbReference type="InterPro" id="IPR036388">
    <property type="entry name" value="WH-like_DNA-bd_sf"/>
</dbReference>
<dbReference type="RefSeq" id="WP_139941216.1">
    <property type="nucleotide sequence ID" value="NZ_JBHSYP010000002.1"/>
</dbReference>
<keyword evidence="1" id="KW-0805">Transcription regulation</keyword>
<dbReference type="PANTHER" id="PTHR44688:SF16">
    <property type="entry name" value="DNA-BINDING TRANSCRIPTIONAL ACTIVATOR DEVR_DOSR"/>
    <property type="match status" value="1"/>
</dbReference>
<dbReference type="GO" id="GO:0006355">
    <property type="term" value="P:regulation of DNA-templated transcription"/>
    <property type="evidence" value="ECO:0007669"/>
    <property type="project" value="InterPro"/>
</dbReference>
<dbReference type="PROSITE" id="PS50043">
    <property type="entry name" value="HTH_LUXR_2"/>
    <property type="match status" value="1"/>
</dbReference>
<dbReference type="SUPFAM" id="SSF46894">
    <property type="entry name" value="C-terminal effector domain of the bipartite response regulators"/>
    <property type="match status" value="1"/>
</dbReference>
<name>A0A501PG26_9PROT</name>
<feature type="domain" description="HTH luxR-type" evidence="4">
    <location>
        <begin position="838"/>
        <end position="903"/>
    </location>
</feature>
<dbReference type="PRINTS" id="PR00038">
    <property type="entry name" value="HTHLUXR"/>
</dbReference>
<reference evidence="6" key="1">
    <citation type="submission" date="2019-06" db="EMBL/GenBank/DDBJ databases">
        <title>The complete genome of Emcibacter congregatus ZYLT.</title>
        <authorList>
            <person name="Zhao Z."/>
        </authorList>
    </citation>
    <scope>NUCLEOTIDE SEQUENCE [LARGE SCALE GENOMIC DNA]</scope>
    <source>
        <strain evidence="6">MCCC 1A06723</strain>
    </source>
</reference>
<dbReference type="Gene3D" id="3.40.50.300">
    <property type="entry name" value="P-loop containing nucleotide triphosphate hydrolases"/>
    <property type="match status" value="1"/>
</dbReference>
<dbReference type="Proteomes" id="UP000319148">
    <property type="component" value="Unassembled WGS sequence"/>
</dbReference>
<evidence type="ECO:0000259" key="4">
    <source>
        <dbReference type="PROSITE" id="PS50043"/>
    </source>
</evidence>
<dbReference type="SMART" id="SM00421">
    <property type="entry name" value="HTH_LUXR"/>
    <property type="match status" value="1"/>
</dbReference>
<comment type="caution">
    <text evidence="5">The sequence shown here is derived from an EMBL/GenBank/DDBJ whole genome shotgun (WGS) entry which is preliminary data.</text>
</comment>
<evidence type="ECO:0000313" key="5">
    <source>
        <dbReference type="EMBL" id="TPD58997.1"/>
    </source>
</evidence>
<evidence type="ECO:0000256" key="3">
    <source>
        <dbReference type="ARBA" id="ARBA00023163"/>
    </source>
</evidence>
<gene>
    <name evidence="5" type="ORF">FIV46_12230</name>
</gene>
<dbReference type="GO" id="GO:0003677">
    <property type="term" value="F:DNA binding"/>
    <property type="evidence" value="ECO:0007669"/>
    <property type="project" value="UniProtKB-KW"/>
</dbReference>
<evidence type="ECO:0000256" key="1">
    <source>
        <dbReference type="ARBA" id="ARBA00023015"/>
    </source>
</evidence>
<dbReference type="SUPFAM" id="SSF52540">
    <property type="entry name" value="P-loop containing nucleoside triphosphate hydrolases"/>
    <property type="match status" value="1"/>
</dbReference>
<organism evidence="5 6">
    <name type="scientific">Emcibacter nanhaiensis</name>
    <dbReference type="NCBI Taxonomy" id="1505037"/>
    <lineage>
        <taxon>Bacteria</taxon>
        <taxon>Pseudomonadati</taxon>
        <taxon>Pseudomonadota</taxon>
        <taxon>Alphaproteobacteria</taxon>
        <taxon>Emcibacterales</taxon>
        <taxon>Emcibacteraceae</taxon>
        <taxon>Emcibacter</taxon>
    </lineage>
</organism>
<keyword evidence="2" id="KW-0238">DNA-binding</keyword>
<dbReference type="Pfam" id="PF00196">
    <property type="entry name" value="GerE"/>
    <property type="match status" value="1"/>
</dbReference>
<dbReference type="CDD" id="cd06170">
    <property type="entry name" value="LuxR_C_like"/>
    <property type="match status" value="1"/>
</dbReference>
<accession>A0A501PG26</accession>
<dbReference type="AlphaFoldDB" id="A0A501PG26"/>
<dbReference type="InterPro" id="IPR016032">
    <property type="entry name" value="Sig_transdc_resp-reg_C-effctor"/>
</dbReference>
<evidence type="ECO:0000313" key="6">
    <source>
        <dbReference type="Proteomes" id="UP000319148"/>
    </source>
</evidence>
<sequence length="915" mass="104235">MKQNNHYKHWLLQATISPPKRHEDMLRRQDLLDCFDNIPEGGTVIVTAPPGYGKTLLLSDWCQTLKNRGEYCAWLHLDESDDVEMVLTHAAYAFHLQGIDFSDAGLLEEENSREFEPIRALKTLLAKLERQEGKVTIIFDDMERASEDVIKNFFAYFLRWSPKKLTIVFSSRIYPPLDFGDLALRSMLTEIGPKDLQFTAEEIAELVGKKSQLDLDFIARESRGWPALVQLMRIALAEKENPPRDSTGKTLSEVFKTYLDKIILTSITEQQLNALLEASIFKAIPVAYFKRKITRGEMAPRVLNDLYRLPEFIASVENDASLLLMHPLLRDRLEKRLNEESPNRASALHTDAALWFVEQGQELMALYHASLTGSLGLVEDILFKIGGPAWVLFQPQSHLRRVNELILKSRKNAGYKKEIALLPLATLTDIISETKIGHLDKARKTYNLLVSQWNELKDQTEKSLSETQLTDFSISLARISLDYYSLLPIDKTSARLLVSYEHSEIASTPYLQATIWNTDALLANEQSDFLRAISSAQRAIGKFRASFSSNGEVHVLLLKAGAEIALGQTKSATDSISTAGNNIKDSLQSNQELQFAYNVSANELELQLSPYQFEKIDKLTAYIFEKEAKLNLWFDYYASAILQVVDRYYLDEKLKEAREFIDSCLTIANKRNLERLSYFLQILQAYVLVKSGDEQQAINCISGSINHQSPHAFFGWRELEIISELTILLDLEKINHAEPAKEVMKKAVDSGNKRLQLRLLFASAEQLWRNNQQDHALTALTTACSLIKETGYLREAALNYDFLHTVKDSYEAFCQDESVRTNQGTNLTEILEKLDNDKAALANRLTLKEIQIATELINGNSDKVIARHLNISPNTVRFHLKNIFRKLNVTTRQKAVEKILLENEDKRDILKKYSS</sequence>
<dbReference type="PANTHER" id="PTHR44688">
    <property type="entry name" value="DNA-BINDING TRANSCRIPTIONAL ACTIVATOR DEVR_DOSR"/>
    <property type="match status" value="1"/>
</dbReference>
<evidence type="ECO:0000256" key="2">
    <source>
        <dbReference type="ARBA" id="ARBA00023125"/>
    </source>
</evidence>
<protein>
    <recommendedName>
        <fullName evidence="4">HTH luxR-type domain-containing protein</fullName>
    </recommendedName>
</protein>
<dbReference type="SMART" id="SM00382">
    <property type="entry name" value="AAA"/>
    <property type="match status" value="1"/>
</dbReference>
<dbReference type="InterPro" id="IPR000792">
    <property type="entry name" value="Tscrpt_reg_LuxR_C"/>
</dbReference>
<dbReference type="InterPro" id="IPR027417">
    <property type="entry name" value="P-loop_NTPase"/>
</dbReference>
<keyword evidence="6" id="KW-1185">Reference proteome</keyword>
<dbReference type="OrthoDB" id="9807052at2"/>
<dbReference type="InterPro" id="IPR003593">
    <property type="entry name" value="AAA+_ATPase"/>
</dbReference>